<dbReference type="Gene3D" id="3.40.50.1820">
    <property type="entry name" value="alpha/beta hydrolase"/>
    <property type="match status" value="1"/>
</dbReference>
<dbReference type="VEuPathDB" id="AmoebaDB:NfTy_035290"/>
<keyword evidence="3" id="KW-1185">Reference proteome</keyword>
<dbReference type="OrthoDB" id="2152029at2759"/>
<evidence type="ECO:0000313" key="3">
    <source>
        <dbReference type="Proteomes" id="UP000444721"/>
    </source>
</evidence>
<dbReference type="GeneID" id="68120298"/>
<proteinExistence type="predicted"/>
<reference evidence="2 3" key="1">
    <citation type="journal article" date="2019" name="Sci. Rep.">
        <title>Nanopore sequencing improves the draft genome of the human pathogenic amoeba Naegleria fowleri.</title>
        <authorList>
            <person name="Liechti N."/>
            <person name="Schurch N."/>
            <person name="Bruggmann R."/>
            <person name="Wittwer M."/>
        </authorList>
    </citation>
    <scope>NUCLEOTIDE SEQUENCE [LARGE SCALE GENOMIC DNA]</scope>
    <source>
        <strain evidence="2 3">ATCC 30894</strain>
    </source>
</reference>
<dbReference type="GO" id="GO:0016787">
    <property type="term" value="F:hydrolase activity"/>
    <property type="evidence" value="ECO:0007669"/>
    <property type="project" value="UniProtKB-KW"/>
</dbReference>
<accession>A0A6A5C412</accession>
<keyword evidence="1" id="KW-0378">Hydrolase</keyword>
<dbReference type="VEuPathDB" id="AmoebaDB:NF0110180"/>
<organism evidence="2 3">
    <name type="scientific">Naegleria fowleri</name>
    <name type="common">Brain eating amoeba</name>
    <dbReference type="NCBI Taxonomy" id="5763"/>
    <lineage>
        <taxon>Eukaryota</taxon>
        <taxon>Discoba</taxon>
        <taxon>Heterolobosea</taxon>
        <taxon>Tetramitia</taxon>
        <taxon>Eutetramitia</taxon>
        <taxon>Vahlkampfiidae</taxon>
        <taxon>Naegleria</taxon>
    </lineage>
</organism>
<comment type="caution">
    <text evidence="2">The sequence shown here is derived from an EMBL/GenBank/DDBJ whole genome shotgun (WGS) entry which is preliminary data.</text>
</comment>
<evidence type="ECO:0000256" key="1">
    <source>
        <dbReference type="ARBA" id="ARBA00022801"/>
    </source>
</evidence>
<dbReference type="PANTHER" id="PTHR48081">
    <property type="entry name" value="AB HYDROLASE SUPERFAMILY PROTEIN C4A8.06C"/>
    <property type="match status" value="1"/>
</dbReference>
<dbReference type="VEuPathDB" id="AmoebaDB:FDP41_013083"/>
<sequence>MITYLIVQALLRTLVFFFSLYRKSFGRLIFQAKFMNRKQTSASMVWNYLVRKGLENGFKKVSELREYTRKSKSILYPPLQSPILGCVSKMEKVDALRGSFWFAMKNCERPYYCDTHNSHPSLDHENPKVMMFIHGGGHVSGGALGMEAQAMLFAVRDYNMRIKNSLAPPCSHVLSVEHRLLADPDEYSTMDRNLLTNSVEEQIEDCLQCLKWFVYEKHIHPRGIVLVGNSSGANLIVNMILLKLINSESTNGRNSSNPNGDGKDPSQNELWPVHSVALFSTSCDISRTIIHQDFVKENFIVAIPTNLQEMFEKCLQPEDKMRYSVLKNLIKMEKIDKQLYHKLFQCKWVVNYSKHEELTPENDYFVNLLKQHVDQEDKLKIITEDYQMHCYSIGYSLVPEARRGVQQSLEACIP</sequence>
<dbReference type="InterPro" id="IPR029058">
    <property type="entry name" value="AB_hydrolase_fold"/>
</dbReference>
<dbReference type="AlphaFoldDB" id="A0A6A5C412"/>
<name>A0A6A5C412_NAEFO</name>
<dbReference type="EMBL" id="VFQX01000017">
    <property type="protein sequence ID" value="KAF0980600.1"/>
    <property type="molecule type" value="Genomic_DNA"/>
</dbReference>
<dbReference type="PANTHER" id="PTHR48081:SF8">
    <property type="entry name" value="ALPHA_BETA HYDROLASE FOLD-3 DOMAIN-CONTAINING PROTEIN-RELATED"/>
    <property type="match status" value="1"/>
</dbReference>
<dbReference type="Proteomes" id="UP000444721">
    <property type="component" value="Unassembled WGS sequence"/>
</dbReference>
<evidence type="ECO:0000313" key="2">
    <source>
        <dbReference type="EMBL" id="KAF0980600.1"/>
    </source>
</evidence>
<gene>
    <name evidence="2" type="ORF">FDP41_013083</name>
</gene>
<dbReference type="InterPro" id="IPR050300">
    <property type="entry name" value="GDXG_lipolytic_enzyme"/>
</dbReference>
<dbReference type="RefSeq" id="XP_044565313.1">
    <property type="nucleotide sequence ID" value="XM_044703674.1"/>
</dbReference>
<dbReference type="SUPFAM" id="SSF53474">
    <property type="entry name" value="alpha/beta-Hydrolases"/>
    <property type="match status" value="1"/>
</dbReference>
<protein>
    <submittedName>
        <fullName evidence="2">Uncharacterized protein</fullName>
    </submittedName>
</protein>